<accession>A0A4C1Z3M6</accession>
<sequence>MERSKNDTDDDDEQRHPQAAAARPAAEGHRQRLADVPRVEERAHPAATASRLLLQTRKGQVGSRQLSDRNVGSTRASDVVNPNVIITLSITVAGKPQPSQSTVKVLRFKPLNLKQKDCGTVHLCDCGHFKKYSKLCNFPSREFNSDTTPRSHALAKLGVAAAPSRNPHALTSLGLESESVSYTVIYIENSIPRVDTSPSLGVRSR</sequence>
<keyword evidence="3" id="KW-1185">Reference proteome</keyword>
<feature type="compositionally biased region" description="Basic and acidic residues" evidence="1">
    <location>
        <begin position="26"/>
        <end position="44"/>
    </location>
</feature>
<organism evidence="2 3">
    <name type="scientific">Eumeta variegata</name>
    <name type="common">Bagworm moth</name>
    <name type="synonym">Eumeta japonica</name>
    <dbReference type="NCBI Taxonomy" id="151549"/>
    <lineage>
        <taxon>Eukaryota</taxon>
        <taxon>Metazoa</taxon>
        <taxon>Ecdysozoa</taxon>
        <taxon>Arthropoda</taxon>
        <taxon>Hexapoda</taxon>
        <taxon>Insecta</taxon>
        <taxon>Pterygota</taxon>
        <taxon>Neoptera</taxon>
        <taxon>Endopterygota</taxon>
        <taxon>Lepidoptera</taxon>
        <taxon>Glossata</taxon>
        <taxon>Ditrysia</taxon>
        <taxon>Tineoidea</taxon>
        <taxon>Psychidae</taxon>
        <taxon>Oiketicinae</taxon>
        <taxon>Eumeta</taxon>
    </lineage>
</organism>
<evidence type="ECO:0000313" key="2">
    <source>
        <dbReference type="EMBL" id="GBP81215.1"/>
    </source>
</evidence>
<feature type="region of interest" description="Disordered" evidence="1">
    <location>
        <begin position="1"/>
        <end position="50"/>
    </location>
</feature>
<dbReference type="EMBL" id="BGZK01001500">
    <property type="protein sequence ID" value="GBP81215.1"/>
    <property type="molecule type" value="Genomic_DNA"/>
</dbReference>
<dbReference type="AlphaFoldDB" id="A0A4C1Z3M6"/>
<dbReference type="Proteomes" id="UP000299102">
    <property type="component" value="Unassembled WGS sequence"/>
</dbReference>
<comment type="caution">
    <text evidence="2">The sequence shown here is derived from an EMBL/GenBank/DDBJ whole genome shotgun (WGS) entry which is preliminary data.</text>
</comment>
<feature type="region of interest" description="Disordered" evidence="1">
    <location>
        <begin position="56"/>
        <end position="75"/>
    </location>
</feature>
<evidence type="ECO:0000256" key="1">
    <source>
        <dbReference type="SAM" id="MobiDB-lite"/>
    </source>
</evidence>
<protein>
    <submittedName>
        <fullName evidence="2">Uncharacterized protein</fullName>
    </submittedName>
</protein>
<proteinExistence type="predicted"/>
<feature type="compositionally biased region" description="Polar residues" evidence="1">
    <location>
        <begin position="62"/>
        <end position="75"/>
    </location>
</feature>
<reference evidence="2 3" key="1">
    <citation type="journal article" date="2019" name="Commun. Biol.">
        <title>The bagworm genome reveals a unique fibroin gene that provides high tensile strength.</title>
        <authorList>
            <person name="Kono N."/>
            <person name="Nakamura H."/>
            <person name="Ohtoshi R."/>
            <person name="Tomita M."/>
            <person name="Numata K."/>
            <person name="Arakawa K."/>
        </authorList>
    </citation>
    <scope>NUCLEOTIDE SEQUENCE [LARGE SCALE GENOMIC DNA]</scope>
</reference>
<evidence type="ECO:0000313" key="3">
    <source>
        <dbReference type="Proteomes" id="UP000299102"/>
    </source>
</evidence>
<gene>
    <name evidence="2" type="ORF">EVAR_58053_1</name>
</gene>
<name>A0A4C1Z3M6_EUMVA</name>